<proteinExistence type="predicted"/>
<organism evidence="1 2">
    <name type="scientific">Gellertiella hungarica</name>
    <dbReference type="NCBI Taxonomy" id="1572859"/>
    <lineage>
        <taxon>Bacteria</taxon>
        <taxon>Pseudomonadati</taxon>
        <taxon>Pseudomonadota</taxon>
        <taxon>Alphaproteobacteria</taxon>
        <taxon>Hyphomicrobiales</taxon>
        <taxon>Rhizobiaceae</taxon>
        <taxon>Gellertiella</taxon>
    </lineage>
</organism>
<evidence type="ECO:0000313" key="1">
    <source>
        <dbReference type="EMBL" id="MBB4063139.1"/>
    </source>
</evidence>
<sequence>MDITAMDLASPDYIKVLWCLAPWVTAYGVARLFRRRELPPGVSGPLPAMRPASSAEPLPDYLRLVLLADEAEKEKGPSGEGPVKSG</sequence>
<evidence type="ECO:0000313" key="2">
    <source>
        <dbReference type="Proteomes" id="UP000528286"/>
    </source>
</evidence>
<dbReference type="AlphaFoldDB" id="A0A7W6J1N7"/>
<gene>
    <name evidence="1" type="ORF">GGR23_000300</name>
</gene>
<name>A0A7W6J1N7_9HYPH</name>
<accession>A0A7W6J1N7</accession>
<keyword evidence="2" id="KW-1185">Reference proteome</keyword>
<comment type="caution">
    <text evidence="1">The sequence shown here is derived from an EMBL/GenBank/DDBJ whole genome shotgun (WGS) entry which is preliminary data.</text>
</comment>
<protein>
    <submittedName>
        <fullName evidence="1">Uncharacterized protein</fullName>
    </submittedName>
</protein>
<dbReference type="RefSeq" id="WP_183364335.1">
    <property type="nucleotide sequence ID" value="NZ_JACIEZ010000001.1"/>
</dbReference>
<dbReference type="Proteomes" id="UP000528286">
    <property type="component" value="Unassembled WGS sequence"/>
</dbReference>
<reference evidence="1 2" key="1">
    <citation type="submission" date="2020-08" db="EMBL/GenBank/DDBJ databases">
        <title>Genomic Encyclopedia of Type Strains, Phase IV (KMG-IV): sequencing the most valuable type-strain genomes for metagenomic binning, comparative biology and taxonomic classification.</title>
        <authorList>
            <person name="Goeker M."/>
        </authorList>
    </citation>
    <scope>NUCLEOTIDE SEQUENCE [LARGE SCALE GENOMIC DNA]</scope>
    <source>
        <strain evidence="1 2">DSM 29853</strain>
    </source>
</reference>
<dbReference type="EMBL" id="JACIEZ010000001">
    <property type="protein sequence ID" value="MBB4063139.1"/>
    <property type="molecule type" value="Genomic_DNA"/>
</dbReference>